<dbReference type="Gene3D" id="3.10.10.10">
    <property type="entry name" value="HIV Type 1 Reverse Transcriptase, subunit A, domain 1"/>
    <property type="match status" value="1"/>
</dbReference>
<gene>
    <name evidence="2" type="ORF">ACH5RR_034009</name>
</gene>
<accession>A0ABD2YF33</accession>
<dbReference type="SUPFAM" id="SSF56672">
    <property type="entry name" value="DNA/RNA polymerases"/>
    <property type="match status" value="1"/>
</dbReference>
<dbReference type="Proteomes" id="UP001630127">
    <property type="component" value="Unassembled WGS sequence"/>
</dbReference>
<keyword evidence="3" id="KW-1185">Reference proteome</keyword>
<reference evidence="2 3" key="1">
    <citation type="submission" date="2024-11" db="EMBL/GenBank/DDBJ databases">
        <title>A near-complete genome assembly of Cinchona calisaya.</title>
        <authorList>
            <person name="Lian D.C."/>
            <person name="Zhao X.W."/>
            <person name="Wei L."/>
        </authorList>
    </citation>
    <scope>NUCLEOTIDE SEQUENCE [LARGE SCALE GENOMIC DNA]</scope>
    <source>
        <tissue evidence="2">Nenye</tissue>
    </source>
</reference>
<feature type="compositionally biased region" description="Polar residues" evidence="1">
    <location>
        <begin position="39"/>
        <end position="67"/>
    </location>
</feature>
<name>A0ABD2YF33_9GENT</name>
<dbReference type="InterPro" id="IPR043502">
    <property type="entry name" value="DNA/RNA_pol_sf"/>
</dbReference>
<protein>
    <submittedName>
        <fullName evidence="2">Uncharacterized protein</fullName>
    </submittedName>
</protein>
<evidence type="ECO:0000313" key="2">
    <source>
        <dbReference type="EMBL" id="KAL3504168.1"/>
    </source>
</evidence>
<dbReference type="PANTHER" id="PTHR35046">
    <property type="entry name" value="ZINC KNUCKLE (CCHC-TYPE) FAMILY PROTEIN"/>
    <property type="match status" value="1"/>
</dbReference>
<dbReference type="EMBL" id="JBJUIK010000014">
    <property type="protein sequence ID" value="KAL3504168.1"/>
    <property type="molecule type" value="Genomic_DNA"/>
</dbReference>
<dbReference type="PANTHER" id="PTHR35046:SF9">
    <property type="entry name" value="RNA-DIRECTED DNA POLYMERASE"/>
    <property type="match status" value="1"/>
</dbReference>
<feature type="region of interest" description="Disordered" evidence="1">
    <location>
        <begin position="37"/>
        <end position="71"/>
    </location>
</feature>
<evidence type="ECO:0000313" key="3">
    <source>
        <dbReference type="Proteomes" id="UP001630127"/>
    </source>
</evidence>
<proteinExistence type="predicted"/>
<sequence>MTTRSGQSFRPRYTDKELDDLTDLILQKVTEIEAKLSEMDNSNFQSKPTAETNGSSGSGSATKNNGKNPVIPIIQEDTTHPQTGGDVLGSNQYLERPQASLLEMANQIIQSGSCSHWLYDRDVKHNGKANTYSFKFNDKHIVLKPLSTETMKYQEPKSAKEEDSKPKKVIEKKKALQILSKKPLERESEEQGVVFALVSKEVKFSAITGFEVVPPKVKKLSDFFDIAPEDLPNELPPMRDVQHAIDFIPGSQLPNLLSYRMNPSEATELKRQVDELLAKGFI</sequence>
<comment type="caution">
    <text evidence="2">The sequence shown here is derived from an EMBL/GenBank/DDBJ whole genome shotgun (WGS) entry which is preliminary data.</text>
</comment>
<dbReference type="AlphaFoldDB" id="A0ABD2YF33"/>
<organism evidence="2 3">
    <name type="scientific">Cinchona calisaya</name>
    <dbReference type="NCBI Taxonomy" id="153742"/>
    <lineage>
        <taxon>Eukaryota</taxon>
        <taxon>Viridiplantae</taxon>
        <taxon>Streptophyta</taxon>
        <taxon>Embryophyta</taxon>
        <taxon>Tracheophyta</taxon>
        <taxon>Spermatophyta</taxon>
        <taxon>Magnoliopsida</taxon>
        <taxon>eudicotyledons</taxon>
        <taxon>Gunneridae</taxon>
        <taxon>Pentapetalae</taxon>
        <taxon>asterids</taxon>
        <taxon>lamiids</taxon>
        <taxon>Gentianales</taxon>
        <taxon>Rubiaceae</taxon>
        <taxon>Cinchonoideae</taxon>
        <taxon>Cinchoneae</taxon>
        <taxon>Cinchona</taxon>
    </lineage>
</organism>
<evidence type="ECO:0000256" key="1">
    <source>
        <dbReference type="SAM" id="MobiDB-lite"/>
    </source>
</evidence>